<dbReference type="EMBL" id="JBIMZQ010000002">
    <property type="protein sequence ID" value="KAL3673805.1"/>
    <property type="molecule type" value="Genomic_DNA"/>
</dbReference>
<dbReference type="PANTHER" id="PTHR35796">
    <property type="entry name" value="HYPOTHETICAL CYTOSOLIC PROTEIN"/>
    <property type="match status" value="1"/>
</dbReference>
<reference evidence="2 3" key="1">
    <citation type="submission" date="2024-09" db="EMBL/GenBank/DDBJ databases">
        <title>Genome sequencing and assembly of Phytophthora oleae, isolate VK10A, causative agent of rot of olive drupes.</title>
        <authorList>
            <person name="Conti Taguali S."/>
            <person name="Riolo M."/>
            <person name="La Spada F."/>
            <person name="Cacciola S.O."/>
            <person name="Dionisio G."/>
        </authorList>
    </citation>
    <scope>NUCLEOTIDE SEQUENCE [LARGE SCALE GENOMIC DNA]</scope>
    <source>
        <strain evidence="2 3">VK10A</strain>
    </source>
</reference>
<accession>A0ABD3G713</accession>
<evidence type="ECO:0000256" key="1">
    <source>
        <dbReference type="SAM" id="MobiDB-lite"/>
    </source>
</evidence>
<name>A0ABD3G713_9STRA</name>
<comment type="caution">
    <text evidence="2">The sequence shown here is derived from an EMBL/GenBank/DDBJ whole genome shotgun (WGS) entry which is preliminary data.</text>
</comment>
<sequence>MAFVFPDDAFLAALSFVEEFTLDDTADEHASSNTQLVQGIAVPPQCSEPVIVDSDTLKQRRQRQANERKKLLRKSGIYGDPNRARSERRQEIARLREQLEQLQLDVQVLRSRETERPWDAACSQNVVSLPSKVPVVWQEMAMRQRRRREESERENIHLKLVVKRQHLAAQTLGALVRRRAFQVSKECSDLITQPSLTHHVVNILDIEGDMEDFRILFQRMETACRGMEELFCANGLASSELPLDEVYLRESVGGGYLECFSHKVLPFELRATAEVVWEHFKGIEKHYRNGSLYTKAAKDLDEPYTIIENFTKELYSNASRADITVKQVVRRYVERDRDVVIWVARVAPAQIKHKMLRGLMYNLRGHETIPSRRTRGVDVAAMLTHFTRPRCGREMQPNKLRRAHELPGGQQRAKHSKPSRAH</sequence>
<keyword evidence="3" id="KW-1185">Reference proteome</keyword>
<dbReference type="AlphaFoldDB" id="A0ABD3G713"/>
<evidence type="ECO:0000313" key="3">
    <source>
        <dbReference type="Proteomes" id="UP001632037"/>
    </source>
</evidence>
<proteinExistence type="predicted"/>
<dbReference type="PANTHER" id="PTHR35796:SF3">
    <property type="entry name" value="BHLH DOMAIN-CONTAINING PROTEIN"/>
    <property type="match status" value="1"/>
</dbReference>
<protein>
    <recommendedName>
        <fullName evidence="4">M96 mating-specific protein family</fullName>
    </recommendedName>
</protein>
<organism evidence="2 3">
    <name type="scientific">Phytophthora oleae</name>
    <dbReference type="NCBI Taxonomy" id="2107226"/>
    <lineage>
        <taxon>Eukaryota</taxon>
        <taxon>Sar</taxon>
        <taxon>Stramenopiles</taxon>
        <taxon>Oomycota</taxon>
        <taxon>Peronosporomycetes</taxon>
        <taxon>Peronosporales</taxon>
        <taxon>Peronosporaceae</taxon>
        <taxon>Phytophthora</taxon>
    </lineage>
</organism>
<dbReference type="Proteomes" id="UP001632037">
    <property type="component" value="Unassembled WGS sequence"/>
</dbReference>
<evidence type="ECO:0000313" key="2">
    <source>
        <dbReference type="EMBL" id="KAL3673805.1"/>
    </source>
</evidence>
<feature type="region of interest" description="Disordered" evidence="1">
    <location>
        <begin position="402"/>
        <end position="422"/>
    </location>
</feature>
<gene>
    <name evidence="2" type="ORF">V7S43_001496</name>
</gene>
<feature type="compositionally biased region" description="Basic residues" evidence="1">
    <location>
        <begin position="412"/>
        <end position="422"/>
    </location>
</feature>
<feature type="region of interest" description="Disordered" evidence="1">
    <location>
        <begin position="62"/>
        <end position="85"/>
    </location>
</feature>
<evidence type="ECO:0008006" key="4">
    <source>
        <dbReference type="Google" id="ProtNLM"/>
    </source>
</evidence>